<evidence type="ECO:0000313" key="3">
    <source>
        <dbReference type="Proteomes" id="UP000003327"/>
    </source>
</evidence>
<feature type="transmembrane region" description="Helical" evidence="1">
    <location>
        <begin position="73"/>
        <end position="94"/>
    </location>
</feature>
<keyword evidence="1" id="KW-1133">Transmembrane helix</keyword>
<name>C9MS56_9BACT</name>
<evidence type="ECO:0000313" key="2">
    <source>
        <dbReference type="EMBL" id="EEX17647.1"/>
    </source>
</evidence>
<keyword evidence="3" id="KW-1185">Reference proteome</keyword>
<feature type="transmembrane region" description="Helical" evidence="1">
    <location>
        <begin position="163"/>
        <end position="192"/>
    </location>
</feature>
<reference evidence="2 3" key="1">
    <citation type="submission" date="2009-09" db="EMBL/GenBank/DDBJ databases">
        <authorList>
            <person name="Weinstock G."/>
            <person name="Sodergren E."/>
            <person name="Clifton S."/>
            <person name="Fulton L."/>
            <person name="Fulton B."/>
            <person name="Courtney L."/>
            <person name="Fronick C."/>
            <person name="Harrison M."/>
            <person name="Strong C."/>
            <person name="Farmer C."/>
            <person name="Delahaunty K."/>
            <person name="Markovic C."/>
            <person name="Hall O."/>
            <person name="Minx P."/>
            <person name="Tomlinson C."/>
            <person name="Mitreva M."/>
            <person name="Nelson J."/>
            <person name="Hou S."/>
            <person name="Wollam A."/>
            <person name="Pepin K.H."/>
            <person name="Johnson M."/>
            <person name="Bhonagiri V."/>
            <person name="Nash W.E."/>
            <person name="Warren W."/>
            <person name="Chinwalla A."/>
            <person name="Mardis E.R."/>
            <person name="Wilson R.K."/>
        </authorList>
    </citation>
    <scope>NUCLEOTIDE SEQUENCE [LARGE SCALE GENOMIC DNA]</scope>
    <source>
        <strain evidence="2 3">F0319</strain>
    </source>
</reference>
<evidence type="ECO:0000256" key="1">
    <source>
        <dbReference type="SAM" id="Phobius"/>
    </source>
</evidence>
<dbReference type="AlphaFoldDB" id="C9MS56"/>
<dbReference type="OrthoDB" id="742917at2"/>
<dbReference type="STRING" id="649761.HMPREF0973_02469"/>
<dbReference type="Proteomes" id="UP000003327">
    <property type="component" value="Unassembled WGS sequence"/>
</dbReference>
<feature type="transmembrane region" description="Helical" evidence="1">
    <location>
        <begin position="44"/>
        <end position="67"/>
    </location>
</feature>
<accession>C9MS56</accession>
<comment type="caution">
    <text evidence="2">The sequence shown here is derived from an EMBL/GenBank/DDBJ whole genome shotgun (WGS) entry which is preliminary data.</text>
</comment>
<organism evidence="2 3">
    <name type="scientific">Prevotella veroralis F0319</name>
    <dbReference type="NCBI Taxonomy" id="649761"/>
    <lineage>
        <taxon>Bacteria</taxon>
        <taxon>Pseudomonadati</taxon>
        <taxon>Bacteroidota</taxon>
        <taxon>Bacteroidia</taxon>
        <taxon>Bacteroidales</taxon>
        <taxon>Prevotellaceae</taxon>
        <taxon>Prevotella</taxon>
    </lineage>
</organism>
<keyword evidence="1" id="KW-0472">Membrane</keyword>
<sequence>MNFDGDKTVAHSNGSKILLTVEDRKIDESFECVKKGLDWGGFEALAAGICIGALVVATVATGGLALAATGVMYAAAGATVISGVGGIISIANACDCTLESTWSAESLSVRFNKNAALLNRSFMKCKNKGVINIILDKQIAMDAAKAISDSNMNAFYWRMGSQFVMGAITAITAASSGVALVGAAVLAVPSYFSWWLPDDLSSTTSNITSGAITYGLGLASGAGAAGVGIGIMAGSNVVGSLSGTIVGAVINKIGVNEQKATIETLKNAGPAIRNTPAMITTGTKTAFGYIQYGWGVLTKNIDTQFKGAIRTAVHSKHFKAIEGKGFIAGIVGAVVNVGIGIAADNHIDDYKKEASDKNDIANKADNSNSINVVSIRG</sequence>
<dbReference type="RefSeq" id="WP_004384156.1">
    <property type="nucleotide sequence ID" value="NZ_GG698716.1"/>
</dbReference>
<protein>
    <submittedName>
        <fullName evidence="2">Uncharacterized protein</fullName>
    </submittedName>
</protein>
<gene>
    <name evidence="2" type="ORF">HMPREF0973_02469</name>
</gene>
<proteinExistence type="predicted"/>
<dbReference type="EMBL" id="ACVA01000059">
    <property type="protein sequence ID" value="EEX17647.1"/>
    <property type="molecule type" value="Genomic_DNA"/>
</dbReference>
<dbReference type="HOGENOM" id="CLU_065958_0_0_10"/>
<keyword evidence="1" id="KW-0812">Transmembrane</keyword>